<dbReference type="Proteomes" id="UP000603056">
    <property type="component" value="Unassembled WGS sequence"/>
</dbReference>
<evidence type="ECO:0000313" key="2">
    <source>
        <dbReference type="EMBL" id="CAD6490967.1"/>
    </source>
</evidence>
<evidence type="ECO:0000313" key="3">
    <source>
        <dbReference type="EMBL" id="CAD6492401.1"/>
    </source>
</evidence>
<name>A0A811T7W7_9EURY</name>
<comment type="caution">
    <text evidence="3">The sequence shown here is derived from an EMBL/GenBank/DDBJ whole genome shotgun (WGS) entry which is preliminary data.</text>
</comment>
<feature type="domain" description="PIN" evidence="1">
    <location>
        <begin position="12"/>
        <end position="161"/>
    </location>
</feature>
<dbReference type="EMBL" id="CAJHIP010000001">
    <property type="protein sequence ID" value="CAD6490967.1"/>
    <property type="molecule type" value="Genomic_DNA"/>
</dbReference>
<dbReference type="PANTHER" id="PTHR38826:SF5">
    <property type="entry name" value="RIBONUCLEASE VAPC13"/>
    <property type="match status" value="1"/>
</dbReference>
<evidence type="ECO:0000313" key="4">
    <source>
        <dbReference type="Proteomes" id="UP000634805"/>
    </source>
</evidence>
<dbReference type="InterPro" id="IPR029060">
    <property type="entry name" value="PIN-like_dom_sf"/>
</dbReference>
<dbReference type="AlphaFoldDB" id="A0A811T7W7"/>
<protein>
    <submittedName>
        <fullName evidence="3">PIN domain protein</fullName>
    </submittedName>
</protein>
<accession>A0A811T7W7</accession>
<dbReference type="SUPFAM" id="SSF88723">
    <property type="entry name" value="PIN domain-like"/>
    <property type="match status" value="1"/>
</dbReference>
<reference evidence="3" key="1">
    <citation type="submission" date="2020-10" db="EMBL/GenBank/DDBJ databases">
        <authorList>
            <person name="Hahn C.J."/>
            <person name="Laso-Perez R."/>
            <person name="Vulcano F."/>
            <person name="Vaziourakis K.-M."/>
            <person name="Stokke R."/>
            <person name="Steen I.H."/>
            <person name="Teske A."/>
            <person name="Boetius A."/>
            <person name="Liebeke M."/>
            <person name="Amann R."/>
            <person name="Knittel K."/>
        </authorList>
    </citation>
    <scope>NUCLEOTIDE SEQUENCE</scope>
    <source>
        <strain evidence="3">Gfbio:e3339647-f889-4370-9287-4fb5cb688e4c:AG392D22_GoMArc1</strain>
        <strain evidence="2">Gfbio:e3339647-f889-4370-9287-4fb5cb688e4c:AG394J04_GoMArc1</strain>
    </source>
</reference>
<dbReference type="EMBL" id="CAJHIS010000005">
    <property type="protein sequence ID" value="CAD6492401.1"/>
    <property type="molecule type" value="Genomic_DNA"/>
</dbReference>
<dbReference type="Proteomes" id="UP000634805">
    <property type="component" value="Unassembled WGS sequence"/>
</dbReference>
<sequence>MKLDNFNLSDSIFIDANIFIYVSQSEPVYGRACIDFLERVEYMEIKAITTPAVLNEVSYKLLIAKAGKLLDTDRFWKIHEKLKDQKFIRACYGIIEEFRDYIDTLCGLRVEDVRVDDFNRSVDLGSKFGLITTDSYHAAVMERLGIKHIATNDSDFERVDFVEIWHP</sequence>
<evidence type="ECO:0000259" key="1">
    <source>
        <dbReference type="Pfam" id="PF01850"/>
    </source>
</evidence>
<organism evidence="3 4">
    <name type="scientific">Candidatus Argoarchaeum ethanivorans</name>
    <dbReference type="NCBI Taxonomy" id="2608793"/>
    <lineage>
        <taxon>Archaea</taxon>
        <taxon>Methanobacteriati</taxon>
        <taxon>Methanobacteriota</taxon>
        <taxon>Stenosarchaea group</taxon>
        <taxon>Methanomicrobia</taxon>
        <taxon>Methanosarcinales</taxon>
        <taxon>Methanosarcinales incertae sedis</taxon>
        <taxon>GOM Arc I cluster</taxon>
        <taxon>Candidatus Argoarchaeum</taxon>
    </lineage>
</organism>
<proteinExistence type="predicted"/>
<dbReference type="InterPro" id="IPR002716">
    <property type="entry name" value="PIN_dom"/>
</dbReference>
<dbReference type="InterPro" id="IPR052106">
    <property type="entry name" value="PINc/VapC_TA"/>
</dbReference>
<dbReference type="Pfam" id="PF01850">
    <property type="entry name" value="PIN"/>
    <property type="match status" value="1"/>
</dbReference>
<dbReference type="PANTHER" id="PTHR38826">
    <property type="entry name" value="RIBONUCLEASE VAPC13"/>
    <property type="match status" value="1"/>
</dbReference>
<gene>
    <name evidence="3" type="ORF">EMLJLAPB_00262</name>
    <name evidence="2" type="ORF">FFODKBPE_00057</name>
</gene>
<dbReference type="Gene3D" id="3.40.50.1010">
    <property type="entry name" value="5'-nuclease"/>
    <property type="match status" value="1"/>
</dbReference>